<reference evidence="3 4" key="1">
    <citation type="journal article" date="2016" name="Nat. Commun.">
        <title>Thousands of microbial genomes shed light on interconnected biogeochemical processes in an aquifer system.</title>
        <authorList>
            <person name="Anantharaman K."/>
            <person name="Brown C.T."/>
            <person name="Hug L.A."/>
            <person name="Sharon I."/>
            <person name="Castelle C.J."/>
            <person name="Probst A.J."/>
            <person name="Thomas B.C."/>
            <person name="Singh A."/>
            <person name="Wilkins M.J."/>
            <person name="Karaoz U."/>
            <person name="Brodie E.L."/>
            <person name="Williams K.H."/>
            <person name="Hubbard S.S."/>
            <person name="Banfield J.F."/>
        </authorList>
    </citation>
    <scope>NUCLEOTIDE SEQUENCE [LARGE SCALE GENOMIC DNA]</scope>
</reference>
<dbReference type="PIRSF" id="PIRSF038959">
    <property type="entry name" value="SdpI"/>
    <property type="match status" value="1"/>
</dbReference>
<organism evidence="3 4">
    <name type="scientific">Candidatus Liptonbacteria bacterium RIFCSPLOWO2_01_FULL_53_13</name>
    <dbReference type="NCBI Taxonomy" id="1798651"/>
    <lineage>
        <taxon>Bacteria</taxon>
        <taxon>Candidatus Liptoniibacteriota</taxon>
    </lineage>
</organism>
<feature type="transmembrane region" description="Helical" evidence="1">
    <location>
        <begin position="89"/>
        <end position="109"/>
    </location>
</feature>
<dbReference type="PANTHER" id="PTHR37810:SF5">
    <property type="entry name" value="IMMUNITY PROTEIN SDPI"/>
    <property type="match status" value="1"/>
</dbReference>
<name>A0A1G2CLD9_9BACT</name>
<dbReference type="Proteomes" id="UP000178348">
    <property type="component" value="Unassembled WGS sequence"/>
</dbReference>
<evidence type="ECO:0000313" key="3">
    <source>
        <dbReference type="EMBL" id="OGZ02022.1"/>
    </source>
</evidence>
<comment type="caution">
    <text evidence="3">The sequence shown here is derived from an EMBL/GenBank/DDBJ whole genome shotgun (WGS) entry which is preliminary data.</text>
</comment>
<feature type="transmembrane region" description="Helical" evidence="1">
    <location>
        <begin position="187"/>
        <end position="206"/>
    </location>
</feature>
<keyword evidence="1" id="KW-0472">Membrane</keyword>
<evidence type="ECO:0000256" key="1">
    <source>
        <dbReference type="SAM" id="Phobius"/>
    </source>
</evidence>
<proteinExistence type="predicted"/>
<feature type="transmembrane region" description="Helical" evidence="1">
    <location>
        <begin position="49"/>
        <end position="69"/>
    </location>
</feature>
<sequence>MKLRKGEIISLILVLMSFAVAWYFYPQLPERIASHWDARGEVNGYTGRFWGAFLTPMILVVMFLVLVIVPRIDPKRENIEKFRAHFDRFIVLLFLFMLYLYGLTLAWNLGYVFDLMKFLAPAFAVLFYSAGMLIQHAEPNWTIGIRTPWTLSNPEVWERTHRLAQKLFKASGILALLGFFFPDYFIWFILIPVIVSSVWAVVYSYLEYRKLGGLRT</sequence>
<feature type="transmembrane region" description="Helical" evidence="1">
    <location>
        <begin position="7"/>
        <end position="25"/>
    </location>
</feature>
<dbReference type="InterPro" id="IPR012867">
    <property type="entry name" value="DUF1648"/>
</dbReference>
<evidence type="ECO:0000313" key="4">
    <source>
        <dbReference type="Proteomes" id="UP000178348"/>
    </source>
</evidence>
<dbReference type="EMBL" id="MHLB01000024">
    <property type="protein sequence ID" value="OGZ02022.1"/>
    <property type="molecule type" value="Genomic_DNA"/>
</dbReference>
<dbReference type="AlphaFoldDB" id="A0A1G2CLD9"/>
<dbReference type="PANTHER" id="PTHR37810">
    <property type="entry name" value="IMMUNITY PROTEIN SDPI"/>
    <property type="match status" value="1"/>
</dbReference>
<dbReference type="Pfam" id="PF13630">
    <property type="entry name" value="SdpI"/>
    <property type="match status" value="1"/>
</dbReference>
<dbReference type="InterPro" id="IPR026272">
    <property type="entry name" value="SdpI"/>
</dbReference>
<accession>A0A1G2CLD9</accession>
<dbReference type="GO" id="GO:0009636">
    <property type="term" value="P:response to toxic substance"/>
    <property type="evidence" value="ECO:0007669"/>
    <property type="project" value="TreeGrafter"/>
</dbReference>
<keyword evidence="1" id="KW-0812">Transmembrane</keyword>
<dbReference type="InterPro" id="IPR025962">
    <property type="entry name" value="SdpI/YhfL"/>
</dbReference>
<dbReference type="Pfam" id="PF07853">
    <property type="entry name" value="DUF1648"/>
    <property type="match status" value="1"/>
</dbReference>
<keyword evidence="1" id="KW-1133">Transmembrane helix</keyword>
<feature type="domain" description="DUF1648" evidence="2">
    <location>
        <begin position="12"/>
        <end position="59"/>
    </location>
</feature>
<evidence type="ECO:0000259" key="2">
    <source>
        <dbReference type="Pfam" id="PF07853"/>
    </source>
</evidence>
<protein>
    <recommendedName>
        <fullName evidence="2">DUF1648 domain-containing protein</fullName>
    </recommendedName>
</protein>
<gene>
    <name evidence="3" type="ORF">A2946_03735</name>
</gene>